<gene>
    <name evidence="3" type="ordered locus">HMPREF0421_21202</name>
</gene>
<name>E3D7J2_GARV3</name>
<feature type="compositionally biased region" description="Polar residues" evidence="1">
    <location>
        <begin position="2124"/>
        <end position="2133"/>
    </location>
</feature>
<feature type="transmembrane region" description="Helical" evidence="2">
    <location>
        <begin position="61"/>
        <end position="82"/>
    </location>
</feature>
<feature type="region of interest" description="Disordered" evidence="1">
    <location>
        <begin position="2110"/>
        <end position="2148"/>
    </location>
</feature>
<dbReference type="PATRIC" id="fig|525284.18.peg.1183"/>
<reference evidence="3 4" key="1">
    <citation type="journal article" date="2010" name="PLoS ONE">
        <title>Comparative genomics of Gardnerella vaginalis strains reveals substantial differences in metabolic and virulence potential.</title>
        <authorList>
            <person name="Yeoman C.J."/>
            <person name="Yildirim S."/>
            <person name="Thomas S.M."/>
            <person name="Durkin A.S."/>
            <person name="Torralba M."/>
            <person name="Sutton G."/>
            <person name="Buhay C.J."/>
            <person name="Ding Y."/>
            <person name="Dugan-Rocha S.P."/>
            <person name="Muzny D.M."/>
            <person name="Qin X."/>
            <person name="Gibbs R.A."/>
            <person name="Leigh S.R."/>
            <person name="Stumpf R."/>
            <person name="White B.A."/>
            <person name="Highlander S.K."/>
            <person name="Nelson K.E."/>
            <person name="Wilson B.A."/>
        </authorList>
    </citation>
    <scope>NUCLEOTIDE SEQUENCE [LARGE SCALE GENOMIC DNA]</scope>
    <source>
        <strain evidence="4">ATCC 14019 / 317</strain>
    </source>
</reference>
<feature type="region of interest" description="Disordered" evidence="1">
    <location>
        <begin position="235"/>
        <end position="279"/>
    </location>
</feature>
<feature type="region of interest" description="Disordered" evidence="1">
    <location>
        <begin position="1109"/>
        <end position="1135"/>
    </location>
</feature>
<dbReference type="EMBL" id="CP002104">
    <property type="protein sequence ID" value="ADP39284.1"/>
    <property type="molecule type" value="Genomic_DNA"/>
</dbReference>
<dbReference type="HOGENOM" id="CLU_227378_0_0_11"/>
<organism evidence="3 4">
    <name type="scientific">Gardnerella vaginalis (strain ATCC 14019 / 317)</name>
    <dbReference type="NCBI Taxonomy" id="525284"/>
    <lineage>
        <taxon>Bacteria</taxon>
        <taxon>Bacillati</taxon>
        <taxon>Actinomycetota</taxon>
        <taxon>Actinomycetes</taxon>
        <taxon>Bifidobacteriales</taxon>
        <taxon>Bifidobacteriaceae</taxon>
        <taxon>Gardnerella</taxon>
    </lineage>
</organism>
<accession>E3D7J2</accession>
<dbReference type="Proteomes" id="UP000001453">
    <property type="component" value="Chromosome"/>
</dbReference>
<feature type="compositionally biased region" description="Polar residues" evidence="1">
    <location>
        <begin position="2023"/>
        <end position="2035"/>
    </location>
</feature>
<feature type="compositionally biased region" description="Polar residues" evidence="1">
    <location>
        <begin position="1115"/>
        <end position="1128"/>
    </location>
</feature>
<protein>
    <recommendedName>
        <fullName evidence="5">Cell wall-binding protein</fullName>
    </recommendedName>
</protein>
<evidence type="ECO:0008006" key="5">
    <source>
        <dbReference type="Google" id="ProtNLM"/>
    </source>
</evidence>
<evidence type="ECO:0000313" key="3">
    <source>
        <dbReference type="EMBL" id="ADP39284.1"/>
    </source>
</evidence>
<dbReference type="OrthoDB" id="3243289at2"/>
<feature type="region of interest" description="Disordered" evidence="1">
    <location>
        <begin position="2012"/>
        <end position="2049"/>
    </location>
</feature>
<proteinExistence type="predicted"/>
<evidence type="ECO:0000256" key="2">
    <source>
        <dbReference type="SAM" id="Phobius"/>
    </source>
</evidence>
<keyword evidence="2" id="KW-0472">Membrane</keyword>
<keyword evidence="2" id="KW-0812">Transmembrane</keyword>
<feature type="transmembrane region" description="Helical" evidence="2">
    <location>
        <begin position="2645"/>
        <end position="2665"/>
    </location>
</feature>
<keyword evidence="2" id="KW-1133">Transmembrane helix</keyword>
<dbReference type="KEGG" id="gvg:HMPREF0421_21202"/>
<feature type="compositionally biased region" description="Basic and acidic residues" evidence="1">
    <location>
        <begin position="241"/>
        <end position="263"/>
    </location>
</feature>
<feature type="compositionally biased region" description="Basic and acidic residues" evidence="1">
    <location>
        <begin position="100"/>
        <end position="112"/>
    </location>
</feature>
<sequence>MRLIHQNLNTSKFKILKLNTLIGMWKLAHESLGGQMRSIWTVLLSVVVWIGRLAQQATKAALIFLISVAMWLPMCLTANTAVAADSGTAANAAISGNSGKKHESNKSGDKPKSAAKPNAADNADISAPSQPPVFIDGQNNAFAKLKNGVSVNNNLANNAAKGDASDKGLIDSAMMSAAKGMAKQGASYTSFGMDRSNEIFNNTERSSNGDKMGYDRSRMEFRPGCNRNYARSECITDDGDETGHRASKGADMERGDNPWREDSGYDQPQGIYTNNDPNFTPYPRGTYLQKRIRNLAYLKNKNGVDSLNRIQLDDVHDYIFMKRTPKRDGNGYIWDVLVNMGARIHGAAKALTYFVVPKDQSLDTSNGQYDQYVERLHFDAKNRGCAKDWVNPNGFCIDEGTRKEPLNDGETLDKAWYRIGNSNAIENVGVFEGGTQRDRDDSNRKLGLCDSYGFDCYHSGNYGFPSEGEHKAGTRLPPDGTQKFNDTYIKLIDNLFSELRGTDKEPRAKIFALRNQFDESKSPYSYHIHYTTSNNGKYGKLSTSYYGAGSYYGDTWHGPLSRYGLGDPYSRNPKYSLSNYRIGSGHTTYEYTTLYQQWYGIPNLVDINVPHYSFLRGTHLGPFTSNNGQLLAHTKNIDVTSLLFQPTRQEVCDKDTEAQCGNNTVWAKGQLSLLPKYNASENKYARGNRWWRKPLDPNTNINTKDSKFGIHDLTVQYWNDKLQMGSAKKVKYDIIGQADVFRPLQTQEWQDNPKYRSSKDSLGKAADYVNYLDNKGKIYEFAHALNPRLYMPDSHSSNNLENYSKYSDSDDSVYYGSIKDGKIPGDAHGLEYPLNDSYLYSQDSGANAAIKDRAIYSVEWTNADGSLKKSNTLKDAETKVAVRVPVVNVVDPCKGDDDKAADKAADKSAQADAAAKNKDSQECKLRPLNDTKRYIWKLYDAPSGKTVDQKLTGDEKAKYAKLAKDYFSNPVKEEYATPTNPNDENRIMLQFGEQPEVKPVYVAAKYAKITYWDESTGVLPLVFTHVDDEKPTIDVKVSINGGEPRSVPENGMKISVGSRIRFLVTGHDDKHVYMGTKEKVKDNNNKTDIQSTSEQFKATAFNKYDQSKPVGVDSATDQSGYVTTSETNGPELKSNDSGVKEFTFHAWDDAGNKVQKKIKLIITGDEFTAPNVRWQKQPNGRYVGKVNLLTKSKQVAVLAVRIWKRGEPKQKPVGETDTFRIFSDCPNKSCHGIMLTRQAGEDWQQLNDDKPDHSYFTNFMPYEKDITFDPKTGEITIPEHLAEIGSRIYAGVGNNASQLQTTLNASSDPLPLDMTWPDDGMVQVNPYELNPSEKQGLIDRIKQKNPRLFQYRKDEIGWSKDETKTLGGTSDKYSCKDNTKQYKICLSVTPDTKNTAQGKSGSEKTFKVVKATGTGNDTKDDQNQETVLDPKQKKITRFVNIRADYDWSYGSGKINGRNTDDGFKWYGRDENSSQYLVYRFNINQGDNKNFNTNEALSLFQGTKKSRWLRNQIQPSLYPLNTNDADSTNKTTIEKLWGGYNRMPNRGDGIGYARKVNNARGEWANIVDLVNYSNLGGGQTIFTNNITDKDNFVQPQGYVMPGGEDYNQQDSGANIGAAILKKSGNKYPLHAQLYIFNGNPWRELEARDEGDKDHTPNVINVWFVPVDKNKPWISVKDANDPSKKLLGECNPTKTNANSCGTVTTIDMNKTDITKQSGLFNVVDLLALDDDFNVADKTTHVSKALKDTLSIDIEAEGATDPKTKKAPRVRFVTGGNTNKELLRGFIEKWRGNDSKNSPTFKMIAQVTDDSGNKSDEAVVGKFKFNWTVAKAPVVRAYDGNHYNDLSGSGVWLHDWEGASAPNYSNKVSVISGNNATRLVVYFARAKKAAAKTGNTVSLRNAGANAIYSRSADATTGINDDSDISESLALCRAKTGDRWSLCDGYMFPEGLSTNDLNQTAFGGDKTAILFPSGFLAPGSVVRARNRTGSYGPWSDMPGVKSENLDELANDANETTSVNNDLKKLSGSENVSQAQNGANSAKEEDMRGVQSVDSLSSKRSSVCRLESKAPKVWSEPSDCVFFPVVVNKKVVQVHPLLLNDSEKRAVNHVLRNGNAGGKWLDSGDNDSLDNATNTRSGVSVDNSNASLDDDDDTLAANESKVTWKRGNYIAPQKQDDGRNNYSNVGSEQDSFILTRGWRRRTVTPEPRRNIVTRFAKLRSDSNSAADYTITWDKKKPYIGERSSDPGFELVGAPGHQSLVYRYNASTKDKRIDLNQLQNALTLKPNVPSGMSEDEFKKIQPSLRVVSGTDKKNGEGSKEVTVQLPDGKTRVDKFGNGSGFFTLNDEYINIPDLVLGNGNYGGGLNVSNTNGMNYSTLGNNYLNMSPQDITVNKWCEGGDTANPNCTSVNSESFNLEKVLGGHKNIETADDIKGTSKKAIAPVYALSLSNGWAMNSLKNTYGYNAQTHFKNVAAAPTLLPVYVVPVDVIKPKAESIGSLKSSTMAKPYEVSANDIKFTFTGNPDTNGKVGGKELLVDASDDFDSRDVVEKNLQVCVRWMNNNKPQDKDCTPILKRDNSGNASVDSDKLQQMLVTHGNTAVYAVYAQTKDKSDNKSVGYDESKETAPIIGYIKITGINVSPIPLPFTGGNAAITYTFLFGILMALFIASGAFGRRGWLASVLSGNGFSGELTYSKHCNVSAEPLRCRRLFGLIYKNRH</sequence>
<evidence type="ECO:0000256" key="1">
    <source>
        <dbReference type="SAM" id="MobiDB-lite"/>
    </source>
</evidence>
<evidence type="ECO:0000313" key="4">
    <source>
        <dbReference type="Proteomes" id="UP000001453"/>
    </source>
</evidence>
<feature type="region of interest" description="Disordered" evidence="1">
    <location>
        <begin position="93"/>
        <end position="131"/>
    </location>
</feature>